<evidence type="ECO:0000313" key="1">
    <source>
        <dbReference type="EMBL" id="CAH6718323.1"/>
    </source>
</evidence>
<keyword evidence="2" id="KW-1185">Reference proteome</keyword>
<gene>
    <name evidence="1" type="ORF">CLIB1444_01S04192</name>
</gene>
<protein>
    <submittedName>
        <fullName evidence="1">Uncharacterized protein</fullName>
    </submittedName>
</protein>
<proteinExistence type="predicted"/>
<dbReference type="EMBL" id="CALSDN010000001">
    <property type="protein sequence ID" value="CAH6718323.1"/>
    <property type="molecule type" value="Genomic_DNA"/>
</dbReference>
<comment type="caution">
    <text evidence="1">The sequence shown here is derived from an EMBL/GenBank/DDBJ whole genome shotgun (WGS) entry which is preliminary data.</text>
</comment>
<evidence type="ECO:0000313" key="2">
    <source>
        <dbReference type="Proteomes" id="UP001152531"/>
    </source>
</evidence>
<dbReference type="Proteomes" id="UP001152531">
    <property type="component" value="Unassembled WGS sequence"/>
</dbReference>
<reference evidence="1" key="1">
    <citation type="submission" date="2022-06" db="EMBL/GenBank/DDBJ databases">
        <authorList>
            <person name="Legras J.-L."/>
            <person name="Devillers H."/>
            <person name="Grondin C."/>
        </authorList>
    </citation>
    <scope>NUCLEOTIDE SEQUENCE</scope>
    <source>
        <strain evidence="1">CLIB 1444</strain>
    </source>
</reference>
<name>A0ACA9Y078_9ASCO</name>
<accession>A0ACA9Y078</accession>
<sequence length="154" mass="17778">MPPPRKHWVKLKVPKEFLEKIPRFTLPPPKTRVRKVAAEKKNGSDSNSNSKTSSPQPEMNYRINSGLKETSTSGLTMNSISGTYTLDKSGKPVNKFVKRPRQFKTFSGFKVKYVTWKVKKEREKKEKKEDKKEVKEVKEDVKNLVIKEEPEVTA</sequence>
<organism evidence="1 2">
    <name type="scientific">[Candida] jaroonii</name>
    <dbReference type="NCBI Taxonomy" id="467808"/>
    <lineage>
        <taxon>Eukaryota</taxon>
        <taxon>Fungi</taxon>
        <taxon>Dikarya</taxon>
        <taxon>Ascomycota</taxon>
        <taxon>Saccharomycotina</taxon>
        <taxon>Pichiomycetes</taxon>
        <taxon>Debaryomycetaceae</taxon>
        <taxon>Yamadazyma</taxon>
    </lineage>
</organism>